<dbReference type="InterPro" id="IPR028939">
    <property type="entry name" value="P5C_Rdtase_cat_N"/>
</dbReference>
<feature type="domain" description="Pyrroline-5-carboxylate reductase catalytic N-terminal" evidence="2">
    <location>
        <begin position="3"/>
        <end position="92"/>
    </location>
</feature>
<evidence type="ECO:0000259" key="2">
    <source>
        <dbReference type="Pfam" id="PF03807"/>
    </source>
</evidence>
<dbReference type="PANTHER" id="PTHR14239">
    <property type="entry name" value="DUDULIN-RELATED"/>
    <property type="match status" value="1"/>
</dbReference>
<evidence type="ECO:0000256" key="1">
    <source>
        <dbReference type="ARBA" id="ARBA00023002"/>
    </source>
</evidence>
<dbReference type="RefSeq" id="WP_305001895.1">
    <property type="nucleotide sequence ID" value="NZ_JAUQUB010000001.1"/>
</dbReference>
<comment type="caution">
    <text evidence="3">The sequence shown here is derived from an EMBL/GenBank/DDBJ whole genome shotgun (WGS) entry which is preliminary data.</text>
</comment>
<proteinExistence type="predicted"/>
<reference evidence="3 4" key="1">
    <citation type="submission" date="2023-07" db="EMBL/GenBank/DDBJ databases">
        <title>Protaetiibacter sp. nov WY-16 isolated from soil.</title>
        <authorList>
            <person name="Liu B."/>
            <person name="Wan Y."/>
        </authorList>
    </citation>
    <scope>NUCLEOTIDE SEQUENCE [LARGE SCALE GENOMIC DNA]</scope>
    <source>
        <strain evidence="3 4">WY-16</strain>
    </source>
</reference>
<evidence type="ECO:0000313" key="4">
    <source>
        <dbReference type="Proteomes" id="UP001241072"/>
    </source>
</evidence>
<dbReference type="InterPro" id="IPR051267">
    <property type="entry name" value="STEAP_metalloreductase"/>
</dbReference>
<keyword evidence="1" id="KW-0560">Oxidoreductase</keyword>
<dbReference type="SUPFAM" id="SSF51735">
    <property type="entry name" value="NAD(P)-binding Rossmann-fold domains"/>
    <property type="match status" value="1"/>
</dbReference>
<name>A0ABT9BLL6_9MICO</name>
<dbReference type="Gene3D" id="3.40.50.720">
    <property type="entry name" value="NAD(P)-binding Rossmann-like Domain"/>
    <property type="match status" value="1"/>
</dbReference>
<accession>A0ABT9BLL6</accession>
<dbReference type="EMBL" id="JAUQUB010000001">
    <property type="protein sequence ID" value="MDO7881484.1"/>
    <property type="molecule type" value="Genomic_DNA"/>
</dbReference>
<evidence type="ECO:0000313" key="3">
    <source>
        <dbReference type="EMBL" id="MDO7881484.1"/>
    </source>
</evidence>
<organism evidence="3 4">
    <name type="scientific">Antiquaquibacter soli</name>
    <dbReference type="NCBI Taxonomy" id="3064523"/>
    <lineage>
        <taxon>Bacteria</taxon>
        <taxon>Bacillati</taxon>
        <taxon>Actinomycetota</taxon>
        <taxon>Actinomycetes</taxon>
        <taxon>Micrococcales</taxon>
        <taxon>Microbacteriaceae</taxon>
        <taxon>Antiquaquibacter</taxon>
    </lineage>
</organism>
<dbReference type="Proteomes" id="UP001241072">
    <property type="component" value="Unassembled WGS sequence"/>
</dbReference>
<keyword evidence="4" id="KW-1185">Reference proteome</keyword>
<dbReference type="InterPro" id="IPR036291">
    <property type="entry name" value="NAD(P)-bd_dom_sf"/>
</dbReference>
<protein>
    <submittedName>
        <fullName evidence="3">NAD(P)-binding domain-containing protein</fullName>
    </submittedName>
</protein>
<sequence>MTTIGFIGAGNIGSSVARAAIQHGYDVVLSNSRGPETLEALVADLGPHARAATPAEAAEAGDLVVVTIPLGRYREVPVEPLAGKTVLDTNNYYPQRDGHIAELDEKTATSSRLLQHHLPTSHVVKAFNHIGAAEILSTGSPAGTPNRRALALAGDDADSVARVTALYDELGFDAVPLSLDESWRVETNKPAYGIRQNRDELVANLARATR</sequence>
<gene>
    <name evidence="3" type="ORF">Q5716_04505</name>
</gene>
<dbReference type="PANTHER" id="PTHR14239:SF10">
    <property type="entry name" value="REDUCTASE"/>
    <property type="match status" value="1"/>
</dbReference>
<dbReference type="Pfam" id="PF03807">
    <property type="entry name" value="F420_oxidored"/>
    <property type="match status" value="1"/>
</dbReference>